<comment type="caution">
    <text evidence="1">The sequence shown here is derived from an EMBL/GenBank/DDBJ whole genome shotgun (WGS) entry which is preliminary data.</text>
</comment>
<dbReference type="Proteomes" id="UP000193144">
    <property type="component" value="Unassembled WGS sequence"/>
</dbReference>
<evidence type="ECO:0000313" key="1">
    <source>
        <dbReference type="EMBL" id="ORY12135.1"/>
    </source>
</evidence>
<reference evidence="1 2" key="1">
    <citation type="submission" date="2016-07" db="EMBL/GenBank/DDBJ databases">
        <title>Pervasive Adenine N6-methylation of Active Genes in Fungi.</title>
        <authorList>
            <consortium name="DOE Joint Genome Institute"/>
            <person name="Mondo S.J."/>
            <person name="Dannebaum R.O."/>
            <person name="Kuo R.C."/>
            <person name="Labutti K."/>
            <person name="Haridas S."/>
            <person name="Kuo A."/>
            <person name="Salamov A."/>
            <person name="Ahrendt S.R."/>
            <person name="Lipzen A."/>
            <person name="Sullivan W."/>
            <person name="Andreopoulos W.B."/>
            <person name="Clum A."/>
            <person name="Lindquist E."/>
            <person name="Daum C."/>
            <person name="Ramamoorthy G.K."/>
            <person name="Gryganskyi A."/>
            <person name="Culley D."/>
            <person name="Magnuson J.K."/>
            <person name="James T.Y."/>
            <person name="O'Malley M.A."/>
            <person name="Stajich J.E."/>
            <person name="Spatafora J.W."/>
            <person name="Visel A."/>
            <person name="Grigoriev I.V."/>
        </authorList>
    </citation>
    <scope>NUCLEOTIDE SEQUENCE [LARGE SCALE GENOMIC DNA]</scope>
    <source>
        <strain evidence="1 2">CBS 115471</strain>
    </source>
</reference>
<keyword evidence="2" id="KW-1185">Reference proteome</keyword>
<accession>A0A1Y1ZQR5</accession>
<dbReference type="Pfam" id="PF12138">
    <property type="entry name" value="Spherulin4"/>
    <property type="match status" value="1"/>
</dbReference>
<dbReference type="PANTHER" id="PTHR35040">
    <property type="match status" value="1"/>
</dbReference>
<dbReference type="InterPro" id="IPR021986">
    <property type="entry name" value="Spherulin4"/>
</dbReference>
<protein>
    <submittedName>
        <fullName evidence="1">Spherulation-specific family 4</fullName>
    </submittedName>
</protein>
<dbReference type="PANTHER" id="PTHR35040:SF7">
    <property type="entry name" value="FIBRONECTIN TYPE-III DOMAIN-CONTAINING PROTEIN-RELATED"/>
    <property type="match status" value="1"/>
</dbReference>
<gene>
    <name evidence="1" type="ORF">BCR34DRAFT_483078</name>
</gene>
<dbReference type="AlphaFoldDB" id="A0A1Y1ZQR5"/>
<dbReference type="OrthoDB" id="5342184at2759"/>
<sequence>MSILLPLYIYPWAGAWDPLYSAATAHPNLNFSVIVNPCNGPCANGLPEQAYRDEMPKLKNYHNIRTLGYVATNYTNKPIDSVIQDIYTYANWTATMNDPRVAVDGIFFDEVPGTYDWHYRDYLNLAKDAVKRSSGLGQQFIVHNPGTIPNINWNYLEIADVTVVFEDTYMNFLDAPKFNALKTLSADTRFPKSKLAVMLHTVPNIPDDLLDWTTKQIKEMADWSFLSSVQTKNEWWHSFSPIFAKFTGAVERNR</sequence>
<organism evidence="1 2">
    <name type="scientific">Clohesyomyces aquaticus</name>
    <dbReference type="NCBI Taxonomy" id="1231657"/>
    <lineage>
        <taxon>Eukaryota</taxon>
        <taxon>Fungi</taxon>
        <taxon>Dikarya</taxon>
        <taxon>Ascomycota</taxon>
        <taxon>Pezizomycotina</taxon>
        <taxon>Dothideomycetes</taxon>
        <taxon>Pleosporomycetidae</taxon>
        <taxon>Pleosporales</taxon>
        <taxon>Lindgomycetaceae</taxon>
        <taxon>Clohesyomyces</taxon>
    </lineage>
</organism>
<proteinExistence type="predicted"/>
<name>A0A1Y1ZQR5_9PLEO</name>
<evidence type="ECO:0000313" key="2">
    <source>
        <dbReference type="Proteomes" id="UP000193144"/>
    </source>
</evidence>
<dbReference type="EMBL" id="MCFA01000054">
    <property type="protein sequence ID" value="ORY12135.1"/>
    <property type="molecule type" value="Genomic_DNA"/>
</dbReference>